<accession>X1MM68</accession>
<dbReference type="PANTHER" id="PTHR42763:SF2">
    <property type="entry name" value="ADP-GLUCOSE PHOSPHORYLASE"/>
    <property type="match status" value="1"/>
</dbReference>
<dbReference type="InterPro" id="IPR036265">
    <property type="entry name" value="HIT-like_sf"/>
</dbReference>
<dbReference type="AlphaFoldDB" id="X1MM68"/>
<reference evidence="1" key="1">
    <citation type="journal article" date="2014" name="Front. Microbiol.">
        <title>High frequency of phylogenetically diverse reductive dehalogenase-homologous genes in deep subseafloor sedimentary metagenomes.</title>
        <authorList>
            <person name="Kawai M."/>
            <person name="Futagami T."/>
            <person name="Toyoda A."/>
            <person name="Takaki Y."/>
            <person name="Nishi S."/>
            <person name="Hori S."/>
            <person name="Arai W."/>
            <person name="Tsubouchi T."/>
            <person name="Morono Y."/>
            <person name="Uchiyama I."/>
            <person name="Ito T."/>
            <person name="Fujiyama A."/>
            <person name="Inagaki F."/>
            <person name="Takami H."/>
        </authorList>
    </citation>
    <scope>NUCLEOTIDE SEQUENCE</scope>
    <source>
        <strain evidence="1">Expedition CK06-06</strain>
    </source>
</reference>
<dbReference type="Gene3D" id="3.30.428.10">
    <property type="entry name" value="HIT-like"/>
    <property type="match status" value="1"/>
</dbReference>
<evidence type="ECO:0008006" key="2">
    <source>
        <dbReference type="Google" id="ProtNLM"/>
    </source>
</evidence>
<gene>
    <name evidence="1" type="ORF">S06H3_13661</name>
</gene>
<evidence type="ECO:0000313" key="1">
    <source>
        <dbReference type="EMBL" id="GAI15795.1"/>
    </source>
</evidence>
<dbReference type="EMBL" id="BARV01006671">
    <property type="protein sequence ID" value="GAI15795.1"/>
    <property type="molecule type" value="Genomic_DNA"/>
</dbReference>
<dbReference type="SUPFAM" id="SSF54197">
    <property type="entry name" value="HIT-like"/>
    <property type="match status" value="1"/>
</dbReference>
<sequence>MNDPDFNYAIYTAPVGEESENYYLWHIRIVPRLTSIAGFEIGSGMYINTAFPEETADFIRNFKV</sequence>
<dbReference type="InterPro" id="IPR053177">
    <property type="entry name" value="ADP-glucose_phosphorylase"/>
</dbReference>
<proteinExistence type="predicted"/>
<dbReference type="PANTHER" id="PTHR42763">
    <property type="entry name" value="ADP-GLUCOSE PHOSPHORYLASE"/>
    <property type="match status" value="1"/>
</dbReference>
<protein>
    <recommendedName>
        <fullName evidence="2">Galactose-1-phosphate uridylyltransferase</fullName>
    </recommendedName>
</protein>
<comment type="caution">
    <text evidence="1">The sequence shown here is derived from an EMBL/GenBank/DDBJ whole genome shotgun (WGS) entry which is preliminary data.</text>
</comment>
<name>X1MM68_9ZZZZ</name>
<organism evidence="1">
    <name type="scientific">marine sediment metagenome</name>
    <dbReference type="NCBI Taxonomy" id="412755"/>
    <lineage>
        <taxon>unclassified sequences</taxon>
        <taxon>metagenomes</taxon>
        <taxon>ecological metagenomes</taxon>
    </lineage>
</organism>